<dbReference type="Proteomes" id="UP001357452">
    <property type="component" value="Unassembled WGS sequence"/>
</dbReference>
<protein>
    <submittedName>
        <fullName evidence="3">PH domain-containing protein</fullName>
    </submittedName>
</protein>
<keyword evidence="4" id="KW-1185">Reference proteome</keyword>
<dbReference type="Pfam" id="PF06713">
    <property type="entry name" value="bPH_4"/>
    <property type="match status" value="1"/>
</dbReference>
<proteinExistence type="predicted"/>
<accession>A0ABU7RIR1</accession>
<dbReference type="EMBL" id="JAZGLY010000007">
    <property type="protein sequence ID" value="MEE6187880.1"/>
    <property type="molecule type" value="Genomic_DNA"/>
</dbReference>
<dbReference type="RefSeq" id="WP_330975286.1">
    <property type="nucleotide sequence ID" value="NZ_JAZGLY010000007.1"/>
</dbReference>
<name>A0ABU7RIR1_9BACT</name>
<comment type="caution">
    <text evidence="3">The sequence shown here is derived from an EMBL/GenBank/DDBJ whole genome shotgun (WGS) entry which is preliminary data.</text>
</comment>
<keyword evidence="1" id="KW-0812">Transmembrane</keyword>
<evidence type="ECO:0000313" key="4">
    <source>
        <dbReference type="Proteomes" id="UP001357452"/>
    </source>
</evidence>
<feature type="transmembrane region" description="Helical" evidence="1">
    <location>
        <begin position="33"/>
        <end position="50"/>
    </location>
</feature>
<sequence>MIVYKTKTSLIIKLLFTVVLICLLVFAALEKSVALVIITLVFTAVVLYIFRTTHYTVFEHRLIIKSGFLFYEEIDIESIKRITRKRSNLLSGPGFSVDRLIIEYGDDGCVIISPKLQKEFVEHLKSIHPDIIIV</sequence>
<dbReference type="InterPro" id="IPR009589">
    <property type="entry name" value="PH_YyaB-like"/>
</dbReference>
<organism evidence="3 4">
    <name type="scientific">Niabella digestorum</name>
    <dbReference type="NCBI Taxonomy" id="3117701"/>
    <lineage>
        <taxon>Bacteria</taxon>
        <taxon>Pseudomonadati</taxon>
        <taxon>Bacteroidota</taxon>
        <taxon>Chitinophagia</taxon>
        <taxon>Chitinophagales</taxon>
        <taxon>Chitinophagaceae</taxon>
        <taxon>Niabella</taxon>
    </lineage>
</organism>
<feature type="transmembrane region" description="Helical" evidence="1">
    <location>
        <begin position="10"/>
        <end position="27"/>
    </location>
</feature>
<keyword evidence="1" id="KW-0472">Membrane</keyword>
<evidence type="ECO:0000259" key="2">
    <source>
        <dbReference type="Pfam" id="PF06713"/>
    </source>
</evidence>
<gene>
    <name evidence="3" type="ORF">V2H41_11415</name>
</gene>
<feature type="domain" description="Uncharacterized protein YyaB-like PH" evidence="2">
    <location>
        <begin position="53"/>
        <end position="127"/>
    </location>
</feature>
<reference evidence="3 4" key="1">
    <citation type="submission" date="2024-01" db="EMBL/GenBank/DDBJ databases">
        <title>Niabella digestum sp. nov., isolated from waste digestion system.</title>
        <authorList>
            <person name="Zhang L."/>
        </authorList>
    </citation>
    <scope>NUCLEOTIDE SEQUENCE [LARGE SCALE GENOMIC DNA]</scope>
    <source>
        <strain evidence="3 4">A18</strain>
    </source>
</reference>
<evidence type="ECO:0000256" key="1">
    <source>
        <dbReference type="SAM" id="Phobius"/>
    </source>
</evidence>
<evidence type="ECO:0000313" key="3">
    <source>
        <dbReference type="EMBL" id="MEE6187880.1"/>
    </source>
</evidence>
<keyword evidence="1" id="KW-1133">Transmembrane helix</keyword>